<evidence type="ECO:0000256" key="2">
    <source>
        <dbReference type="ARBA" id="ARBA00012180"/>
    </source>
</evidence>
<organism evidence="5 6">
    <name type="scientific">Oryzias javanicus</name>
    <name type="common">Javanese ricefish</name>
    <name type="synonym">Aplocheilus javanicus</name>
    <dbReference type="NCBI Taxonomy" id="123683"/>
    <lineage>
        <taxon>Eukaryota</taxon>
        <taxon>Metazoa</taxon>
        <taxon>Chordata</taxon>
        <taxon>Craniata</taxon>
        <taxon>Vertebrata</taxon>
        <taxon>Euteleostomi</taxon>
        <taxon>Actinopterygii</taxon>
        <taxon>Neopterygii</taxon>
        <taxon>Teleostei</taxon>
        <taxon>Neoteleostei</taxon>
        <taxon>Acanthomorphata</taxon>
        <taxon>Ovalentaria</taxon>
        <taxon>Atherinomorphae</taxon>
        <taxon>Beloniformes</taxon>
        <taxon>Adrianichthyidae</taxon>
        <taxon>Oryziinae</taxon>
        <taxon>Oryzias</taxon>
    </lineage>
</organism>
<dbReference type="Gene3D" id="3.10.10.10">
    <property type="entry name" value="HIV Type 1 Reverse Transcriptase, subunit A, domain 1"/>
    <property type="match status" value="1"/>
</dbReference>
<dbReference type="AlphaFoldDB" id="A0A437BZU8"/>
<protein>
    <recommendedName>
        <fullName evidence="2">ribonuclease H</fullName>
        <ecNumber evidence="2">3.1.26.4</ecNumber>
    </recommendedName>
</protein>
<dbReference type="PANTHER" id="PTHR24559">
    <property type="entry name" value="TRANSPOSON TY3-I GAG-POL POLYPROTEIN"/>
    <property type="match status" value="1"/>
</dbReference>
<reference evidence="5 6" key="2">
    <citation type="submission" date="2019-01" db="EMBL/GenBank/DDBJ databases">
        <title>A chromosome length genome reference of the Java medaka (oryzias javanicus).</title>
        <authorList>
            <person name="Herpin A."/>
            <person name="Takehana Y."/>
            <person name="Naruse K."/>
            <person name="Ansai S."/>
            <person name="Kawaguchi M."/>
        </authorList>
    </citation>
    <scope>NUCLEOTIDE SEQUENCE [LARGE SCALE GENOMIC DNA]</scope>
    <source>
        <strain evidence="5">RS831</strain>
        <tissue evidence="5">Whole body</tissue>
    </source>
</reference>
<dbReference type="SUPFAM" id="SSF56672">
    <property type="entry name" value="DNA/RNA polymerases"/>
    <property type="match status" value="1"/>
</dbReference>
<proteinExistence type="inferred from homology"/>
<dbReference type="OrthoDB" id="4369127at2759"/>
<reference evidence="5 6" key="1">
    <citation type="submission" date="2018-11" db="EMBL/GenBank/DDBJ databases">
        <authorList>
            <person name="Lopez-Roques C."/>
            <person name="Donnadieu C."/>
            <person name="Bouchez O."/>
            <person name="Klopp C."/>
            <person name="Cabau C."/>
            <person name="Zahm M."/>
        </authorList>
    </citation>
    <scope>NUCLEOTIDE SEQUENCE [LARGE SCALE GENOMIC DNA]</scope>
    <source>
        <strain evidence="5">RS831</strain>
        <tissue evidence="5">Whole body</tissue>
    </source>
</reference>
<evidence type="ECO:0000259" key="4">
    <source>
        <dbReference type="PROSITE" id="PS50878"/>
    </source>
</evidence>
<comment type="similarity">
    <text evidence="1">Belongs to the beta type-B retroviral polymerase family. HERV class-II K(HML-2) pol subfamily.</text>
</comment>
<evidence type="ECO:0000256" key="1">
    <source>
        <dbReference type="ARBA" id="ARBA00010879"/>
    </source>
</evidence>
<dbReference type="InterPro" id="IPR053134">
    <property type="entry name" value="RNA-dir_DNA_polymerase"/>
</dbReference>
<feature type="domain" description="Reverse transcriptase" evidence="4">
    <location>
        <begin position="57"/>
        <end position="236"/>
    </location>
</feature>
<dbReference type="Proteomes" id="UP000283210">
    <property type="component" value="Chromosome 24"/>
</dbReference>
<evidence type="ECO:0000313" key="6">
    <source>
        <dbReference type="Proteomes" id="UP000283210"/>
    </source>
</evidence>
<dbReference type="Gene3D" id="3.30.70.270">
    <property type="match status" value="1"/>
</dbReference>
<sequence>MLREESESFSKSDDDIGCIPSLQMDISLKDAEPVSKTYLSVPKPLYKEMKDYLRDLIAQGWVEKSTSSYSSPVVCVRKKDGSLRLCIDYRELNRKTHPDRHPIPRVQDMMDNLGGNRLFSLLDQGKAYHQGFVGRDSRHLTAFVTPWGLYEWVRIPFGLMNAPAAFQRCMEECLEGLRDEICVPYLDDILVFSRTFEDHVAHVRLVLQRLREHGIKLKPKKCDLFKDEVRYLGRIVSAEGNKMDPADTAAVRALKHKEPHNVDIPVPSHSKRKTARKREDNKESSEDDSEDEDNYYPVPFEPGETHCDQSELTPGDYDPTPENSEHIGQTENTLRVPEEALERAGEIHNCIETEDNIAVDQHTGCASPPALIDCDEESHQRPQRTHRRPKVFTYDTLGTPTCHGINMGTRLHYMDWTVPPMCTVPTYHYSSLYGY</sequence>
<name>A0A437BZU8_ORYJA</name>
<accession>A0A437BZU8</accession>
<dbReference type="PANTHER" id="PTHR24559:SF444">
    <property type="entry name" value="REVERSE TRANSCRIPTASE DOMAIN-CONTAINING PROTEIN"/>
    <property type="match status" value="1"/>
</dbReference>
<dbReference type="PROSITE" id="PS50878">
    <property type="entry name" value="RT_POL"/>
    <property type="match status" value="1"/>
</dbReference>
<dbReference type="GO" id="GO:0004523">
    <property type="term" value="F:RNA-DNA hybrid ribonuclease activity"/>
    <property type="evidence" value="ECO:0007669"/>
    <property type="project" value="UniProtKB-EC"/>
</dbReference>
<evidence type="ECO:0000256" key="3">
    <source>
        <dbReference type="SAM" id="MobiDB-lite"/>
    </source>
</evidence>
<feature type="compositionally biased region" description="Acidic residues" evidence="3">
    <location>
        <begin position="285"/>
        <end position="294"/>
    </location>
</feature>
<dbReference type="EC" id="3.1.26.4" evidence="2"/>
<dbReference type="InterPro" id="IPR000477">
    <property type="entry name" value="RT_dom"/>
</dbReference>
<dbReference type="InterPro" id="IPR043128">
    <property type="entry name" value="Rev_trsase/Diguanyl_cyclase"/>
</dbReference>
<dbReference type="InterPro" id="IPR043502">
    <property type="entry name" value="DNA/RNA_pol_sf"/>
</dbReference>
<dbReference type="EMBL" id="CM012460">
    <property type="protein sequence ID" value="RVE56026.1"/>
    <property type="molecule type" value="Genomic_DNA"/>
</dbReference>
<evidence type="ECO:0000313" key="5">
    <source>
        <dbReference type="EMBL" id="RVE56026.1"/>
    </source>
</evidence>
<feature type="region of interest" description="Disordered" evidence="3">
    <location>
        <begin position="256"/>
        <end position="316"/>
    </location>
</feature>
<keyword evidence="6" id="KW-1185">Reference proteome</keyword>
<dbReference type="CDD" id="cd01647">
    <property type="entry name" value="RT_LTR"/>
    <property type="match status" value="1"/>
</dbReference>
<gene>
    <name evidence="5" type="ORF">OJAV_G00232050</name>
</gene>
<dbReference type="Pfam" id="PF00078">
    <property type="entry name" value="RVT_1"/>
    <property type="match status" value="1"/>
</dbReference>